<keyword evidence="5 6" id="KW-0472">Membrane</keyword>
<feature type="transmembrane region" description="Helical" evidence="6">
    <location>
        <begin position="122"/>
        <end position="140"/>
    </location>
</feature>
<name>A0AAN7QPC1_TRANT</name>
<evidence type="ECO:0000256" key="6">
    <source>
        <dbReference type="SAM" id="Phobius"/>
    </source>
</evidence>
<comment type="caution">
    <text evidence="7">The sequence shown here is derived from an EMBL/GenBank/DDBJ whole genome shotgun (WGS) entry which is preliminary data.</text>
</comment>
<accession>A0AAN7QPC1</accession>
<evidence type="ECO:0000256" key="3">
    <source>
        <dbReference type="ARBA" id="ARBA00022692"/>
    </source>
</evidence>
<keyword evidence="3 6" id="KW-0812">Transmembrane</keyword>
<dbReference type="PANTHER" id="PTHR46285:SF3">
    <property type="entry name" value="PROTEINASE INHIBITOR I4, SERPIN (DUF716)"/>
    <property type="match status" value="1"/>
</dbReference>
<evidence type="ECO:0000256" key="4">
    <source>
        <dbReference type="ARBA" id="ARBA00022989"/>
    </source>
</evidence>
<feature type="transmembrane region" description="Helical" evidence="6">
    <location>
        <begin position="91"/>
        <end position="110"/>
    </location>
</feature>
<evidence type="ECO:0000313" key="8">
    <source>
        <dbReference type="Proteomes" id="UP001346149"/>
    </source>
</evidence>
<dbReference type="Proteomes" id="UP001346149">
    <property type="component" value="Unassembled WGS sequence"/>
</dbReference>
<keyword evidence="8" id="KW-1185">Reference proteome</keyword>
<evidence type="ECO:0000256" key="2">
    <source>
        <dbReference type="ARBA" id="ARBA00006948"/>
    </source>
</evidence>
<dbReference type="AlphaFoldDB" id="A0AAN7QPC1"/>
<proteinExistence type="inferred from homology"/>
<feature type="transmembrane region" description="Helical" evidence="6">
    <location>
        <begin position="160"/>
        <end position="181"/>
    </location>
</feature>
<comment type="subcellular location">
    <subcellularLocation>
        <location evidence="1">Membrane</location>
        <topology evidence="1">Multi-pass membrane protein</topology>
    </subcellularLocation>
</comment>
<feature type="transmembrane region" description="Helical" evidence="6">
    <location>
        <begin position="249"/>
        <end position="271"/>
    </location>
</feature>
<feature type="transmembrane region" description="Helical" evidence="6">
    <location>
        <begin position="52"/>
        <end position="71"/>
    </location>
</feature>
<sequence length="314" mass="35050">MGTLVGHVAPGFGFFVIGLWHLFNHIRLHARAPNSYSSPPWFPAPRVRYLELYLIMLGSSLSIAMELFIGPDRHRPLDPDGTIPSNHLHNFEHSLIAVSFFVYAAFAILFDRLASGGRNKALPGTTVFGPTQLVGAVAFGQQLLLFHLHSADHMGVEGQYHLLLQLAIFVSLATTLIGIPLPRSFLVSFVRSASIVFQGIWLMVMGFMLWTPKLIPKDCFINLEEGHLVVRCRSDEALHRAKSLVNIEFSSFLVVITVFSVSTYLVLTRIYGSSDRVQYRSIDRESDDIELSSTRFIHDVGKISSHSGARDMGR</sequence>
<keyword evidence="4 6" id="KW-1133">Transmembrane helix</keyword>
<dbReference type="EMBL" id="JAXQNO010000020">
    <property type="protein sequence ID" value="KAK4771723.1"/>
    <property type="molecule type" value="Genomic_DNA"/>
</dbReference>
<dbReference type="InterPro" id="IPR006904">
    <property type="entry name" value="DUF716"/>
</dbReference>
<dbReference type="PANTHER" id="PTHR46285">
    <property type="entry name" value="PROTEINASE INHIBITOR I4, SERPIN (DUF716)-RELATED"/>
    <property type="match status" value="1"/>
</dbReference>
<evidence type="ECO:0000256" key="1">
    <source>
        <dbReference type="ARBA" id="ARBA00004141"/>
    </source>
</evidence>
<reference evidence="7 8" key="1">
    <citation type="journal article" date="2023" name="Hortic Res">
        <title>Pangenome of water caltrop reveals structural variations and asymmetric subgenome divergence after allopolyploidization.</title>
        <authorList>
            <person name="Zhang X."/>
            <person name="Chen Y."/>
            <person name="Wang L."/>
            <person name="Yuan Y."/>
            <person name="Fang M."/>
            <person name="Shi L."/>
            <person name="Lu R."/>
            <person name="Comes H.P."/>
            <person name="Ma Y."/>
            <person name="Chen Y."/>
            <person name="Huang G."/>
            <person name="Zhou Y."/>
            <person name="Zheng Z."/>
            <person name="Qiu Y."/>
        </authorList>
    </citation>
    <scope>NUCLEOTIDE SEQUENCE [LARGE SCALE GENOMIC DNA]</scope>
    <source>
        <strain evidence="7">F231</strain>
    </source>
</reference>
<feature type="transmembrane region" description="Helical" evidence="6">
    <location>
        <begin position="6"/>
        <end position="23"/>
    </location>
</feature>
<evidence type="ECO:0000256" key="5">
    <source>
        <dbReference type="ARBA" id="ARBA00023136"/>
    </source>
</evidence>
<protein>
    <recommendedName>
        <fullName evidence="9">Transmembrane protein 45B</fullName>
    </recommendedName>
</protein>
<gene>
    <name evidence="7" type="ORF">SAY86_013498</name>
</gene>
<evidence type="ECO:0000313" key="7">
    <source>
        <dbReference type="EMBL" id="KAK4771723.1"/>
    </source>
</evidence>
<comment type="similarity">
    <text evidence="2">Belongs to the TMEM45 family.</text>
</comment>
<dbReference type="GO" id="GO:0016020">
    <property type="term" value="C:membrane"/>
    <property type="evidence" value="ECO:0007669"/>
    <property type="project" value="UniProtKB-SubCell"/>
</dbReference>
<feature type="transmembrane region" description="Helical" evidence="6">
    <location>
        <begin position="193"/>
        <end position="210"/>
    </location>
</feature>
<evidence type="ECO:0008006" key="9">
    <source>
        <dbReference type="Google" id="ProtNLM"/>
    </source>
</evidence>
<organism evidence="7 8">
    <name type="scientific">Trapa natans</name>
    <name type="common">Water chestnut</name>
    <dbReference type="NCBI Taxonomy" id="22666"/>
    <lineage>
        <taxon>Eukaryota</taxon>
        <taxon>Viridiplantae</taxon>
        <taxon>Streptophyta</taxon>
        <taxon>Embryophyta</taxon>
        <taxon>Tracheophyta</taxon>
        <taxon>Spermatophyta</taxon>
        <taxon>Magnoliopsida</taxon>
        <taxon>eudicotyledons</taxon>
        <taxon>Gunneridae</taxon>
        <taxon>Pentapetalae</taxon>
        <taxon>rosids</taxon>
        <taxon>malvids</taxon>
        <taxon>Myrtales</taxon>
        <taxon>Lythraceae</taxon>
        <taxon>Trapa</taxon>
    </lineage>
</organism>
<dbReference type="Pfam" id="PF04819">
    <property type="entry name" value="DUF716"/>
    <property type="match status" value="1"/>
</dbReference>